<dbReference type="EC" id="3.6.3.-" evidence="9"/>
<dbReference type="InterPro" id="IPR003439">
    <property type="entry name" value="ABC_transporter-like_ATP-bd"/>
</dbReference>
<dbReference type="GO" id="GO:0016887">
    <property type="term" value="F:ATP hydrolysis activity"/>
    <property type="evidence" value="ECO:0007669"/>
    <property type="project" value="InterPro"/>
</dbReference>
<accession>A0A376P3G0</accession>
<keyword evidence="3" id="KW-1003">Cell membrane</keyword>
<feature type="domain" description="ABC transporter" evidence="8">
    <location>
        <begin position="1"/>
        <end position="156"/>
    </location>
</feature>
<keyword evidence="9" id="KW-0378">Hydrolase</keyword>
<gene>
    <name evidence="9" type="primary">artP</name>
    <name evidence="9" type="ORF">NCTC11341_04595</name>
</gene>
<organism evidence="9 10">
    <name type="scientific">Escherichia coli</name>
    <dbReference type="NCBI Taxonomy" id="562"/>
    <lineage>
        <taxon>Bacteria</taxon>
        <taxon>Pseudomonadati</taxon>
        <taxon>Pseudomonadota</taxon>
        <taxon>Gammaproteobacteria</taxon>
        <taxon>Enterobacterales</taxon>
        <taxon>Enterobacteriaceae</taxon>
        <taxon>Escherichia</taxon>
    </lineage>
</organism>
<dbReference type="Pfam" id="PF00005">
    <property type="entry name" value="ABC_tran"/>
    <property type="match status" value="1"/>
</dbReference>
<dbReference type="PROSITE" id="PS00211">
    <property type="entry name" value="ABC_TRANSPORTER_1"/>
    <property type="match status" value="1"/>
</dbReference>
<evidence type="ECO:0000313" key="9">
    <source>
        <dbReference type="EMBL" id="STH72901.1"/>
    </source>
</evidence>
<dbReference type="InterPro" id="IPR027417">
    <property type="entry name" value="P-loop_NTPase"/>
</dbReference>
<evidence type="ECO:0000313" key="10">
    <source>
        <dbReference type="Proteomes" id="UP000254428"/>
    </source>
</evidence>
<dbReference type="GO" id="GO:0006865">
    <property type="term" value="P:amino acid transport"/>
    <property type="evidence" value="ECO:0007669"/>
    <property type="project" value="UniProtKB-KW"/>
</dbReference>
<sequence>MVFQQYNLWPHLTVQQNLIEAPCRVLGLSKDQALARAEKLLERLRLKPYSDRYPLHLSGGQQQRVAIARALMMEPQVLLFDEPTAALDPEITAQIVSIIRELAETNITQVIVTHEVEVARKNRQPSGVYGNGHIVEQGDASCFTEPQTEAFKNYLSH</sequence>
<dbReference type="EMBL" id="UGBT01000002">
    <property type="protein sequence ID" value="STH72901.1"/>
    <property type="molecule type" value="Genomic_DNA"/>
</dbReference>
<evidence type="ECO:0000256" key="5">
    <source>
        <dbReference type="ARBA" id="ARBA00022840"/>
    </source>
</evidence>
<dbReference type="InterPro" id="IPR017871">
    <property type="entry name" value="ABC_transporter-like_CS"/>
</dbReference>
<dbReference type="PANTHER" id="PTHR43166">
    <property type="entry name" value="AMINO ACID IMPORT ATP-BINDING PROTEIN"/>
    <property type="match status" value="1"/>
</dbReference>
<reference evidence="9 10" key="1">
    <citation type="submission" date="2018-06" db="EMBL/GenBank/DDBJ databases">
        <authorList>
            <consortium name="Pathogen Informatics"/>
            <person name="Doyle S."/>
        </authorList>
    </citation>
    <scope>NUCLEOTIDE SEQUENCE [LARGE SCALE GENOMIC DNA]</scope>
    <source>
        <strain evidence="9 10">NCTC11341</strain>
    </source>
</reference>
<protein>
    <submittedName>
        <fullName evidence="9">Arginine transport system ATP-binding protein</fullName>
        <ecNumber evidence="9">3.6.3.-</ecNumber>
    </submittedName>
</protein>
<evidence type="ECO:0000259" key="8">
    <source>
        <dbReference type="PROSITE" id="PS50893"/>
    </source>
</evidence>
<keyword evidence="4" id="KW-0547">Nucleotide-binding</keyword>
<evidence type="ECO:0000256" key="4">
    <source>
        <dbReference type="ARBA" id="ARBA00022741"/>
    </source>
</evidence>
<evidence type="ECO:0000256" key="2">
    <source>
        <dbReference type="ARBA" id="ARBA00022448"/>
    </source>
</evidence>
<evidence type="ECO:0000256" key="3">
    <source>
        <dbReference type="ARBA" id="ARBA00022475"/>
    </source>
</evidence>
<dbReference type="PROSITE" id="PS50893">
    <property type="entry name" value="ABC_TRANSPORTER_2"/>
    <property type="match status" value="1"/>
</dbReference>
<name>A0A376P3G0_ECOLX</name>
<dbReference type="Proteomes" id="UP000254428">
    <property type="component" value="Unassembled WGS sequence"/>
</dbReference>
<proteinExistence type="predicted"/>
<dbReference type="GO" id="GO:0005886">
    <property type="term" value="C:plasma membrane"/>
    <property type="evidence" value="ECO:0007669"/>
    <property type="project" value="UniProtKB-SubCell"/>
</dbReference>
<evidence type="ECO:0000256" key="6">
    <source>
        <dbReference type="ARBA" id="ARBA00022970"/>
    </source>
</evidence>
<dbReference type="InterPro" id="IPR050086">
    <property type="entry name" value="MetN_ABC_transporter-like"/>
</dbReference>
<dbReference type="SUPFAM" id="SSF52540">
    <property type="entry name" value="P-loop containing nucleoside triphosphate hydrolases"/>
    <property type="match status" value="1"/>
</dbReference>
<dbReference type="Gene3D" id="3.40.50.300">
    <property type="entry name" value="P-loop containing nucleotide triphosphate hydrolases"/>
    <property type="match status" value="1"/>
</dbReference>
<evidence type="ECO:0000256" key="7">
    <source>
        <dbReference type="ARBA" id="ARBA00023136"/>
    </source>
</evidence>
<dbReference type="GO" id="GO:0005524">
    <property type="term" value="F:ATP binding"/>
    <property type="evidence" value="ECO:0007669"/>
    <property type="project" value="UniProtKB-KW"/>
</dbReference>
<dbReference type="PANTHER" id="PTHR43166:SF25">
    <property type="entry name" value="ARGININE TRANSPORT ATP-BINDING PROTEIN ARTP"/>
    <property type="match status" value="1"/>
</dbReference>
<evidence type="ECO:0000256" key="1">
    <source>
        <dbReference type="ARBA" id="ARBA00004417"/>
    </source>
</evidence>
<comment type="subcellular location">
    <subcellularLocation>
        <location evidence="1">Cell inner membrane</location>
        <topology evidence="1">Peripheral membrane protein</topology>
    </subcellularLocation>
</comment>
<keyword evidence="6" id="KW-0029">Amino-acid transport</keyword>
<keyword evidence="7" id="KW-0472">Membrane</keyword>
<dbReference type="AlphaFoldDB" id="A0A376P3G0"/>
<keyword evidence="5 9" id="KW-0067">ATP-binding</keyword>
<keyword evidence="2" id="KW-0813">Transport</keyword>